<feature type="domain" description="FAD dependent oxidoreductase" evidence="2">
    <location>
        <begin position="15"/>
        <end position="348"/>
    </location>
</feature>
<gene>
    <name evidence="3" type="ORF">BZG00_02425</name>
</gene>
<dbReference type="EMBL" id="MUEK01000002">
    <property type="protein sequence ID" value="OOE40983.1"/>
    <property type="molecule type" value="Genomic_DNA"/>
</dbReference>
<evidence type="ECO:0000256" key="1">
    <source>
        <dbReference type="ARBA" id="ARBA00023002"/>
    </source>
</evidence>
<dbReference type="SUPFAM" id="SSF51905">
    <property type="entry name" value="FAD/NAD(P)-binding domain"/>
    <property type="match status" value="1"/>
</dbReference>
<dbReference type="GO" id="GO:0016491">
    <property type="term" value="F:oxidoreductase activity"/>
    <property type="evidence" value="ECO:0007669"/>
    <property type="project" value="UniProtKB-KW"/>
</dbReference>
<dbReference type="Proteomes" id="UP000189021">
    <property type="component" value="Unassembled WGS sequence"/>
</dbReference>
<dbReference type="InterPro" id="IPR006076">
    <property type="entry name" value="FAD-dep_OxRdtase"/>
</dbReference>
<dbReference type="AlphaFoldDB" id="A0AB36K1A6"/>
<dbReference type="Pfam" id="PF01266">
    <property type="entry name" value="DAO"/>
    <property type="match status" value="1"/>
</dbReference>
<dbReference type="Gene3D" id="3.30.9.10">
    <property type="entry name" value="D-Amino Acid Oxidase, subunit A, domain 2"/>
    <property type="match status" value="1"/>
</dbReference>
<name>A0AB36K1A6_9GAMM</name>
<evidence type="ECO:0000259" key="2">
    <source>
        <dbReference type="Pfam" id="PF01266"/>
    </source>
</evidence>
<organism evidence="3 4">
    <name type="scientific">Salinivibrio kushneri</name>
    <dbReference type="NCBI Taxonomy" id="1908198"/>
    <lineage>
        <taxon>Bacteria</taxon>
        <taxon>Pseudomonadati</taxon>
        <taxon>Pseudomonadota</taxon>
        <taxon>Gammaproteobacteria</taxon>
        <taxon>Vibrionales</taxon>
        <taxon>Vibrionaceae</taxon>
        <taxon>Salinivibrio</taxon>
    </lineage>
</organism>
<protein>
    <submittedName>
        <fullName evidence="3">Oxidoreductase</fullName>
    </submittedName>
</protein>
<accession>A0AB36K1A6</accession>
<proteinExistence type="predicted"/>
<evidence type="ECO:0000313" key="4">
    <source>
        <dbReference type="Proteomes" id="UP000189021"/>
    </source>
</evidence>
<comment type="caution">
    <text evidence="3">The sequence shown here is derived from an EMBL/GenBank/DDBJ whole genome shotgun (WGS) entry which is preliminary data.</text>
</comment>
<keyword evidence="1" id="KW-0560">Oxidoreductase</keyword>
<dbReference type="Gene3D" id="3.50.50.60">
    <property type="entry name" value="FAD/NAD(P)-binding domain"/>
    <property type="match status" value="1"/>
</dbReference>
<dbReference type="RefSeq" id="WP_077658801.1">
    <property type="nucleotide sequence ID" value="NZ_CP040021.1"/>
</dbReference>
<dbReference type="InterPro" id="IPR036188">
    <property type="entry name" value="FAD/NAD-bd_sf"/>
</dbReference>
<evidence type="ECO:0000313" key="3">
    <source>
        <dbReference type="EMBL" id="OOE40983.1"/>
    </source>
</evidence>
<reference evidence="3 4" key="1">
    <citation type="journal article" date="2017" name="Genome Announc.">
        <title>Draft Genome Sequences of Salinivibrio proteolyticus, Salinivibrio sharmensis, Salinivibrio siamensis, Salinivibrio costicola subsp. alcaliphilus, Salinivibrio costicola subsp. vallismortis, and 29 New Isolates Belonging to the Genus Salinivibrio.</title>
        <authorList>
            <person name="Lopez-Hermoso C."/>
            <person name="de la Haba R.R."/>
            <person name="Sanchez-Porro C."/>
            <person name="Bayliss S.C."/>
            <person name="Feil E.J."/>
            <person name="Ventosa A."/>
        </authorList>
    </citation>
    <scope>NUCLEOTIDE SEQUENCE [LARGE SCALE GENOMIC DNA]</scope>
    <source>
        <strain evidence="3 4">AL184</strain>
    </source>
</reference>
<keyword evidence="4" id="KW-1185">Reference proteome</keyword>
<sequence length="478" mass="53196">MAEHRQEKTQVEKFRVAVIGGGVAGTTAAMRLAERGVDTQVFEAGTGLVSGPPICHLHAGGNLYREISLDQCLILLEQSVATVRMYPHSVNRRPTVLAVPQQDPGSLDSVIARLETLRERYAQLVELDSDNKVMGEPSDYFRLYQQEELEALRAQNYQSVTDAADQWMWPVAQSLDLSAMKYPLVLVQEYGLSVFRLAAEAQLTLADAPHCQLNFNHKVMDTQPISSGWRVTYQDQTGQIQSTEVDYLINAAGFRTGTIDDMAGFGRKRLVEYKAAYIAHWTSTEYQWPEIIVHGQRGTPQGMAQLTPYPDGFFQLHGMTQDVTLFERGLVKSSAESAQPTVDARYVKNIDKGWDWQEVCERTDRAIDHFGQWLPAFKQAEVGGKPLCGAQQIPGDDPSLRASDVSFDGERYARFEIVKASSALTAINKVLAQFEDAGWISPTSYQPLSRPNTAKIIYTACELAIRRGYPEALAKPVG</sequence>